<dbReference type="InterPro" id="IPR011008">
    <property type="entry name" value="Dimeric_a/b-barrel"/>
</dbReference>
<dbReference type="Proteomes" id="UP000602087">
    <property type="component" value="Unassembled WGS sequence"/>
</dbReference>
<dbReference type="AlphaFoldDB" id="A0A934I3E2"/>
<reference evidence="2" key="1">
    <citation type="submission" date="2020-12" db="EMBL/GenBank/DDBJ databases">
        <title>Sanguibacter suaedae sp. nov., isolated from Suaeda aralocaspica.</title>
        <authorList>
            <person name="Ma Q."/>
        </authorList>
    </citation>
    <scope>NUCLEOTIDE SEQUENCE</scope>
    <source>
        <strain evidence="2">YZGR15</strain>
    </source>
</reference>
<dbReference type="RefSeq" id="WP_198732077.1">
    <property type="nucleotide sequence ID" value="NZ_JAEINH010000001.1"/>
</dbReference>
<dbReference type="GO" id="GO:0005829">
    <property type="term" value="C:cytosol"/>
    <property type="evidence" value="ECO:0007669"/>
    <property type="project" value="TreeGrafter"/>
</dbReference>
<dbReference type="PANTHER" id="PTHR30154">
    <property type="entry name" value="LEUCINE-RESPONSIVE REGULATORY PROTEIN"/>
    <property type="match status" value="1"/>
</dbReference>
<dbReference type="EMBL" id="JAEINH010000001">
    <property type="protein sequence ID" value="MBI9113506.1"/>
    <property type="molecule type" value="Genomic_DNA"/>
</dbReference>
<dbReference type="SMART" id="SM00344">
    <property type="entry name" value="HTH_ASNC"/>
    <property type="match status" value="1"/>
</dbReference>
<proteinExistence type="predicted"/>
<dbReference type="InterPro" id="IPR036390">
    <property type="entry name" value="WH_DNA-bd_sf"/>
</dbReference>
<evidence type="ECO:0000313" key="3">
    <source>
        <dbReference type="Proteomes" id="UP000602087"/>
    </source>
</evidence>
<dbReference type="Pfam" id="PF13412">
    <property type="entry name" value="HTH_24"/>
    <property type="match status" value="1"/>
</dbReference>
<evidence type="ECO:0000313" key="2">
    <source>
        <dbReference type="EMBL" id="MBI9113506.1"/>
    </source>
</evidence>
<comment type="caution">
    <text evidence="2">The sequence shown here is derived from an EMBL/GenBank/DDBJ whole genome shotgun (WGS) entry which is preliminary data.</text>
</comment>
<dbReference type="InterPro" id="IPR019888">
    <property type="entry name" value="Tscrpt_reg_AsnC-like"/>
</dbReference>
<protein>
    <submittedName>
        <fullName evidence="2">Lrp/AsnC family transcriptional regulator</fullName>
    </submittedName>
</protein>
<organism evidence="2 3">
    <name type="scientific">Sanguibacter suaedae</name>
    <dbReference type="NCBI Taxonomy" id="2795737"/>
    <lineage>
        <taxon>Bacteria</taxon>
        <taxon>Bacillati</taxon>
        <taxon>Actinomycetota</taxon>
        <taxon>Actinomycetes</taxon>
        <taxon>Micrococcales</taxon>
        <taxon>Sanguibacteraceae</taxon>
        <taxon>Sanguibacter</taxon>
    </lineage>
</organism>
<dbReference type="InterPro" id="IPR019887">
    <property type="entry name" value="Tscrpt_reg_AsnC/Lrp_C"/>
</dbReference>
<dbReference type="PANTHER" id="PTHR30154:SF34">
    <property type="entry name" value="TRANSCRIPTIONAL REGULATOR AZLB"/>
    <property type="match status" value="1"/>
</dbReference>
<dbReference type="SUPFAM" id="SSF54909">
    <property type="entry name" value="Dimeric alpha+beta barrel"/>
    <property type="match status" value="1"/>
</dbReference>
<name>A0A934I3E2_9MICO</name>
<dbReference type="Gene3D" id="3.30.70.920">
    <property type="match status" value="1"/>
</dbReference>
<accession>A0A934I3E2</accession>
<keyword evidence="3" id="KW-1185">Reference proteome</keyword>
<gene>
    <name evidence="2" type="ORF">JAV76_00580</name>
</gene>
<dbReference type="GO" id="GO:0043565">
    <property type="term" value="F:sequence-specific DNA binding"/>
    <property type="evidence" value="ECO:0007669"/>
    <property type="project" value="TreeGrafter"/>
</dbReference>
<sequence>MTPLDALDARILLALDDEPTQTTLGLARELDVARNTVHARLRRLEEQGALREPSRRLDPRAMGYELLAFVMLSISQSARDAAVENLARLPEIIEMHAISGEGDLLARVVARDTQHLYELTSDILAIDGILRSNTTIVLADEIPSRAGPLLRTLL</sequence>
<dbReference type="InterPro" id="IPR036388">
    <property type="entry name" value="WH-like_DNA-bd_sf"/>
</dbReference>
<dbReference type="GO" id="GO:0043200">
    <property type="term" value="P:response to amino acid"/>
    <property type="evidence" value="ECO:0007669"/>
    <property type="project" value="TreeGrafter"/>
</dbReference>
<dbReference type="Gene3D" id="1.10.10.10">
    <property type="entry name" value="Winged helix-like DNA-binding domain superfamily/Winged helix DNA-binding domain"/>
    <property type="match status" value="1"/>
</dbReference>
<dbReference type="SUPFAM" id="SSF46785">
    <property type="entry name" value="Winged helix' DNA-binding domain"/>
    <property type="match status" value="1"/>
</dbReference>
<dbReference type="Pfam" id="PF01037">
    <property type="entry name" value="AsnC_trans_reg"/>
    <property type="match status" value="1"/>
</dbReference>
<evidence type="ECO:0000259" key="1">
    <source>
        <dbReference type="Pfam" id="PF01037"/>
    </source>
</evidence>
<feature type="domain" description="Transcription regulator AsnC/Lrp ligand binding" evidence="1">
    <location>
        <begin position="70"/>
        <end position="138"/>
    </location>
</feature>